<evidence type="ECO:0000313" key="3">
    <source>
        <dbReference type="Proteomes" id="UP000271678"/>
    </source>
</evidence>
<dbReference type="SUPFAM" id="SSF47598">
    <property type="entry name" value="Ribbon-helix-helix"/>
    <property type="match status" value="1"/>
</dbReference>
<evidence type="ECO:0000259" key="1">
    <source>
        <dbReference type="Pfam" id="PF22513"/>
    </source>
</evidence>
<dbReference type="EMBL" id="RJJQ01000017">
    <property type="protein sequence ID" value="RNI20301.1"/>
    <property type="molecule type" value="Genomic_DNA"/>
</dbReference>
<dbReference type="Gene3D" id="1.10.1220.10">
    <property type="entry name" value="Met repressor-like"/>
    <property type="match status" value="1"/>
</dbReference>
<dbReference type="Proteomes" id="UP000271678">
    <property type="component" value="Unassembled WGS sequence"/>
</dbReference>
<keyword evidence="3" id="KW-1185">Reference proteome</keyword>
<comment type="caution">
    <text evidence="2">The sequence shown here is derived from an EMBL/GenBank/DDBJ whole genome shotgun (WGS) entry which is preliminary data.</text>
</comment>
<dbReference type="GO" id="GO:0006355">
    <property type="term" value="P:regulation of DNA-templated transcription"/>
    <property type="evidence" value="ECO:0007669"/>
    <property type="project" value="InterPro"/>
</dbReference>
<evidence type="ECO:0000313" key="2">
    <source>
        <dbReference type="EMBL" id="RNI20301.1"/>
    </source>
</evidence>
<reference evidence="2 3" key="1">
    <citation type="submission" date="2018-11" db="EMBL/GenBank/DDBJ databases">
        <title>Draft genome of Simplicispira Flexivirga sp. BO-16.</title>
        <authorList>
            <person name="Im W.T."/>
        </authorList>
    </citation>
    <scope>NUCLEOTIDE SEQUENCE [LARGE SCALE GENOMIC DNA]</scope>
    <source>
        <strain evidence="2 3">BO-16</strain>
    </source>
</reference>
<name>A0A3M9M3Z6_9MICO</name>
<organism evidence="2 3">
    <name type="scientific">Flexivirga caeni</name>
    <dbReference type="NCBI Taxonomy" id="2294115"/>
    <lineage>
        <taxon>Bacteria</taxon>
        <taxon>Bacillati</taxon>
        <taxon>Actinomycetota</taxon>
        <taxon>Actinomycetes</taxon>
        <taxon>Micrococcales</taxon>
        <taxon>Dermacoccaceae</taxon>
        <taxon>Flexivirga</taxon>
    </lineage>
</organism>
<gene>
    <name evidence="2" type="ORF">EFY87_15235</name>
</gene>
<proteinExistence type="predicted"/>
<feature type="domain" description="Antitoxin FitA-like ribbon-helix-helix" evidence="1">
    <location>
        <begin position="2"/>
        <end position="39"/>
    </location>
</feature>
<dbReference type="RefSeq" id="WP_123272337.1">
    <property type="nucleotide sequence ID" value="NZ_RJJQ01000017.1"/>
</dbReference>
<dbReference type="OrthoDB" id="7107936at2"/>
<dbReference type="Pfam" id="PF22513">
    <property type="entry name" value="FitA-like_RHH"/>
    <property type="match status" value="1"/>
</dbReference>
<sequence length="76" mass="8552">MPALHIRDVPDETVAAIKRRAARHGVSVQQELRAALARLAEEPVEGSRPHSLQLMTVETGRAEPFDRATFYDDDER</sequence>
<dbReference type="InterPro" id="IPR053853">
    <property type="entry name" value="FitA-like_RHH"/>
</dbReference>
<protein>
    <recommendedName>
        <fullName evidence="1">Antitoxin FitA-like ribbon-helix-helix domain-containing protein</fullName>
    </recommendedName>
</protein>
<dbReference type="InterPro" id="IPR013321">
    <property type="entry name" value="Arc_rbn_hlx_hlx"/>
</dbReference>
<dbReference type="AlphaFoldDB" id="A0A3M9M3Z6"/>
<accession>A0A3M9M3Z6</accession>
<dbReference type="InterPro" id="IPR010985">
    <property type="entry name" value="Ribbon_hlx_hlx"/>
</dbReference>